<dbReference type="GO" id="GO:0022857">
    <property type="term" value="F:transmembrane transporter activity"/>
    <property type="evidence" value="ECO:0007669"/>
    <property type="project" value="InterPro"/>
</dbReference>
<evidence type="ECO:0000256" key="5">
    <source>
        <dbReference type="ARBA" id="ARBA00022692"/>
    </source>
</evidence>
<feature type="transmembrane region" description="Helical" evidence="8">
    <location>
        <begin position="157"/>
        <end position="178"/>
    </location>
</feature>
<dbReference type="PROSITE" id="PS50850">
    <property type="entry name" value="MFS"/>
    <property type="match status" value="1"/>
</dbReference>
<dbReference type="PANTHER" id="PTHR42718:SF9">
    <property type="entry name" value="MAJOR FACILITATOR SUPERFAMILY MULTIDRUG TRANSPORTER MFSC"/>
    <property type="match status" value="1"/>
</dbReference>
<dbReference type="EMBL" id="JTDI01000001">
    <property type="protein sequence ID" value="KHK93111.1"/>
    <property type="molecule type" value="Genomic_DNA"/>
</dbReference>
<dbReference type="PANTHER" id="PTHR42718">
    <property type="entry name" value="MAJOR FACILITATOR SUPERFAMILY MULTIDRUG TRANSPORTER MFSC"/>
    <property type="match status" value="1"/>
</dbReference>
<evidence type="ECO:0000256" key="1">
    <source>
        <dbReference type="ARBA" id="ARBA00004651"/>
    </source>
</evidence>
<comment type="subcellular location">
    <subcellularLocation>
        <location evidence="1">Cell membrane</location>
        <topology evidence="1">Multi-pass membrane protein</topology>
    </subcellularLocation>
</comment>
<comment type="caution">
    <text evidence="10">The sequence shown here is derived from an EMBL/GenBank/DDBJ whole genome shotgun (WGS) entry which is preliminary data.</text>
</comment>
<evidence type="ECO:0000256" key="4">
    <source>
        <dbReference type="ARBA" id="ARBA00022475"/>
    </source>
</evidence>
<accession>A0A0B1ZRC7</accession>
<evidence type="ECO:0000256" key="2">
    <source>
        <dbReference type="ARBA" id="ARBA00008537"/>
    </source>
</evidence>
<feature type="transmembrane region" description="Helical" evidence="8">
    <location>
        <begin position="218"/>
        <end position="237"/>
    </location>
</feature>
<keyword evidence="3" id="KW-0813">Transport</keyword>
<organism evidence="10 11">
    <name type="scientific">Novosphingobium malaysiense</name>
    <dbReference type="NCBI Taxonomy" id="1348853"/>
    <lineage>
        <taxon>Bacteria</taxon>
        <taxon>Pseudomonadati</taxon>
        <taxon>Pseudomonadota</taxon>
        <taxon>Alphaproteobacteria</taxon>
        <taxon>Sphingomonadales</taxon>
        <taxon>Sphingomonadaceae</taxon>
        <taxon>Novosphingobium</taxon>
    </lineage>
</organism>
<keyword evidence="7 8" id="KW-0472">Membrane</keyword>
<dbReference type="InterPro" id="IPR020846">
    <property type="entry name" value="MFS_dom"/>
</dbReference>
<dbReference type="STRING" id="1348853.LK12_01800"/>
<evidence type="ECO:0000256" key="8">
    <source>
        <dbReference type="SAM" id="Phobius"/>
    </source>
</evidence>
<feature type="transmembrane region" description="Helical" evidence="8">
    <location>
        <begin position="352"/>
        <end position="373"/>
    </location>
</feature>
<feature type="domain" description="Major facilitator superfamily (MFS) profile" evidence="9">
    <location>
        <begin position="32"/>
        <end position="514"/>
    </location>
</feature>
<sequence>MASSGTAGAAPAQGAGNGNGATTFHGARLVLAGFVLAMANFIVVLDMTIANVSIPHIAGGLAVSTQSATWVITSYAVAEAICVPLTGWLAGRFGTLRTFLFSLAGFGVFSALCGLSGTLNMLVVFRLGQGLCGGPLMPLTQTLMLRIFPKDMHAKAMALWAMTVVTAPIFGPILGGYISDNWSWEWIFFINVPIVAIIFTAIVALLRGVETPTVKLPIDFVGLVLLVLWVGSFQMMLDLGREEDWFSSTRIVLLAASAAFFFCVFLIWELTEDHPIVDLKVFRHRGFTAAVIALMIAFGTYFSSVVVIPQFLQITMGYTATEAGYAMAFSGVLAVIMSPLVPLLMQRYDPRLLVFIGIAWIGVCAIFRTWWSTDSTFWEFSYPQLLQGMGVAMFMVPLTTISLAAVDPEETASAAGIANFGRTLAGAVATAIVTTLWSNMGRADAAEMAGTLNGADAVSSALQSVGMSAEQARAAIAQMVARQGMAQGTTHLFALAAVALFLAATTIWLAPRPPKNVKPAAGH</sequence>
<dbReference type="OrthoDB" id="9812221at2"/>
<name>A0A0B1ZRC7_9SPHN</name>
<feature type="transmembrane region" description="Helical" evidence="8">
    <location>
        <begin position="492"/>
        <end position="510"/>
    </location>
</feature>
<proteinExistence type="inferred from homology"/>
<reference evidence="10 11" key="1">
    <citation type="submission" date="2014-10" db="EMBL/GenBank/DDBJ databases">
        <title>Genome sequence of Novosphingobium malaysiense MUSC 273(T).</title>
        <authorList>
            <person name="Lee L.-H."/>
        </authorList>
    </citation>
    <scope>NUCLEOTIDE SEQUENCE [LARGE SCALE GENOMIC DNA]</scope>
    <source>
        <strain evidence="10 11">MUSC 273</strain>
    </source>
</reference>
<keyword evidence="5 8" id="KW-0812">Transmembrane</keyword>
<feature type="transmembrane region" description="Helical" evidence="8">
    <location>
        <begin position="98"/>
        <end position="117"/>
    </location>
</feature>
<dbReference type="NCBIfam" id="TIGR00711">
    <property type="entry name" value="efflux_EmrB"/>
    <property type="match status" value="1"/>
</dbReference>
<feature type="transmembrane region" description="Helical" evidence="8">
    <location>
        <begin position="29"/>
        <end position="50"/>
    </location>
</feature>
<comment type="similarity">
    <text evidence="2">Belongs to the major facilitator superfamily. EmrB family.</text>
</comment>
<dbReference type="Pfam" id="PF07690">
    <property type="entry name" value="MFS_1"/>
    <property type="match status" value="1"/>
</dbReference>
<feature type="transmembrane region" description="Helical" evidence="8">
    <location>
        <begin position="249"/>
        <end position="268"/>
    </location>
</feature>
<feature type="transmembrane region" description="Helical" evidence="8">
    <location>
        <begin position="70"/>
        <end position="91"/>
    </location>
</feature>
<dbReference type="InterPro" id="IPR004638">
    <property type="entry name" value="EmrB-like"/>
</dbReference>
<evidence type="ECO:0000259" key="9">
    <source>
        <dbReference type="PROSITE" id="PS50850"/>
    </source>
</evidence>
<dbReference type="SUPFAM" id="SSF103473">
    <property type="entry name" value="MFS general substrate transporter"/>
    <property type="match status" value="1"/>
</dbReference>
<dbReference type="GO" id="GO:0005886">
    <property type="term" value="C:plasma membrane"/>
    <property type="evidence" value="ECO:0007669"/>
    <property type="project" value="UniProtKB-SubCell"/>
</dbReference>
<dbReference type="CDD" id="cd17503">
    <property type="entry name" value="MFS_LmrB_MDR_like"/>
    <property type="match status" value="1"/>
</dbReference>
<dbReference type="Gene3D" id="1.20.1720.10">
    <property type="entry name" value="Multidrug resistance protein D"/>
    <property type="match status" value="1"/>
</dbReference>
<evidence type="ECO:0000256" key="7">
    <source>
        <dbReference type="ARBA" id="ARBA00023136"/>
    </source>
</evidence>
<dbReference type="Gene3D" id="1.20.1250.20">
    <property type="entry name" value="MFS general substrate transporter like domains"/>
    <property type="match status" value="1"/>
</dbReference>
<feature type="transmembrane region" description="Helical" evidence="8">
    <location>
        <begin position="289"/>
        <end position="312"/>
    </location>
</feature>
<keyword evidence="4" id="KW-1003">Cell membrane</keyword>
<dbReference type="InterPro" id="IPR011701">
    <property type="entry name" value="MFS"/>
</dbReference>
<dbReference type="RefSeq" id="WP_039278563.1">
    <property type="nucleotide sequence ID" value="NZ_JTDI01000001.1"/>
</dbReference>
<evidence type="ECO:0000256" key="3">
    <source>
        <dbReference type="ARBA" id="ARBA00022448"/>
    </source>
</evidence>
<dbReference type="AlphaFoldDB" id="A0A0B1ZRC7"/>
<protein>
    <submittedName>
        <fullName evidence="10">Multidrug resistance protein B</fullName>
    </submittedName>
</protein>
<keyword evidence="11" id="KW-1185">Reference proteome</keyword>
<evidence type="ECO:0000313" key="10">
    <source>
        <dbReference type="EMBL" id="KHK93111.1"/>
    </source>
</evidence>
<evidence type="ECO:0000256" key="6">
    <source>
        <dbReference type="ARBA" id="ARBA00022989"/>
    </source>
</evidence>
<dbReference type="Proteomes" id="UP000031057">
    <property type="component" value="Unassembled WGS sequence"/>
</dbReference>
<evidence type="ECO:0000313" key="11">
    <source>
        <dbReference type="Proteomes" id="UP000031057"/>
    </source>
</evidence>
<feature type="transmembrane region" description="Helical" evidence="8">
    <location>
        <begin position="123"/>
        <end position="145"/>
    </location>
</feature>
<dbReference type="InterPro" id="IPR036259">
    <property type="entry name" value="MFS_trans_sf"/>
</dbReference>
<feature type="transmembrane region" description="Helical" evidence="8">
    <location>
        <begin position="385"/>
        <end position="406"/>
    </location>
</feature>
<feature type="transmembrane region" description="Helical" evidence="8">
    <location>
        <begin position="184"/>
        <end position="206"/>
    </location>
</feature>
<gene>
    <name evidence="10" type="primary">emrB</name>
    <name evidence="10" type="ORF">LK12_01800</name>
</gene>
<feature type="transmembrane region" description="Helical" evidence="8">
    <location>
        <begin position="324"/>
        <end position="345"/>
    </location>
</feature>
<keyword evidence="6 8" id="KW-1133">Transmembrane helix</keyword>